<gene>
    <name evidence="2" type="primary">ORF45094</name>
</gene>
<name>A0A0B6Z1W4_9EUPU</name>
<feature type="compositionally biased region" description="Basic and acidic residues" evidence="1">
    <location>
        <begin position="7"/>
        <end position="16"/>
    </location>
</feature>
<organism evidence="2">
    <name type="scientific">Arion vulgaris</name>
    <dbReference type="NCBI Taxonomy" id="1028688"/>
    <lineage>
        <taxon>Eukaryota</taxon>
        <taxon>Metazoa</taxon>
        <taxon>Spiralia</taxon>
        <taxon>Lophotrochozoa</taxon>
        <taxon>Mollusca</taxon>
        <taxon>Gastropoda</taxon>
        <taxon>Heterobranchia</taxon>
        <taxon>Euthyneura</taxon>
        <taxon>Panpulmonata</taxon>
        <taxon>Eupulmonata</taxon>
        <taxon>Stylommatophora</taxon>
        <taxon>Helicina</taxon>
        <taxon>Arionoidea</taxon>
        <taxon>Arionidae</taxon>
        <taxon>Arion</taxon>
    </lineage>
</organism>
<evidence type="ECO:0000313" key="2">
    <source>
        <dbReference type="EMBL" id="CEK62407.1"/>
    </source>
</evidence>
<proteinExistence type="predicted"/>
<reference evidence="2" key="1">
    <citation type="submission" date="2014-12" db="EMBL/GenBank/DDBJ databases">
        <title>Insight into the proteome of Arion vulgaris.</title>
        <authorList>
            <person name="Aradska J."/>
            <person name="Bulat T."/>
            <person name="Smidak R."/>
            <person name="Sarate P."/>
            <person name="Gangsoo J."/>
            <person name="Sialana F."/>
            <person name="Bilban M."/>
            <person name="Lubec G."/>
        </authorList>
    </citation>
    <scope>NUCLEOTIDE SEQUENCE</scope>
    <source>
        <tissue evidence="2">Skin</tissue>
    </source>
</reference>
<accession>A0A0B6Z1W4</accession>
<dbReference type="AlphaFoldDB" id="A0A0B6Z1W4"/>
<protein>
    <submittedName>
        <fullName evidence="2">Uncharacterized protein</fullName>
    </submittedName>
</protein>
<feature type="compositionally biased region" description="Basic and acidic residues" evidence="1">
    <location>
        <begin position="25"/>
        <end position="37"/>
    </location>
</feature>
<evidence type="ECO:0000256" key="1">
    <source>
        <dbReference type="SAM" id="MobiDB-lite"/>
    </source>
</evidence>
<feature type="region of interest" description="Disordered" evidence="1">
    <location>
        <begin position="77"/>
        <end position="96"/>
    </location>
</feature>
<sequence>MDSNSEDSTHNCRSDGKAVLTIMQEEGRKLNQHEDQNQRQNETCPLDLSVKIKQELHEEVDVNAEASVQDTAAQIKQELDDTEDTNRKWWKETRDGDKEEQRYPIVMRMTSDMTSVVSLVENRFIYCEKCNTEYEGECPKHGPRIYIDNAELFYMSGSSKECAPNLSTVENLNKKSKSKRKDVKKRED</sequence>
<feature type="compositionally biased region" description="Basic and acidic residues" evidence="1">
    <location>
        <begin position="84"/>
        <end position="96"/>
    </location>
</feature>
<dbReference type="EMBL" id="HACG01015542">
    <property type="protein sequence ID" value="CEK62407.1"/>
    <property type="molecule type" value="Transcribed_RNA"/>
</dbReference>
<feature type="region of interest" description="Disordered" evidence="1">
    <location>
        <begin position="1"/>
        <end position="43"/>
    </location>
</feature>
<feature type="non-terminal residue" evidence="2">
    <location>
        <position position="188"/>
    </location>
</feature>